<proteinExistence type="predicted"/>
<reference evidence="1 2" key="1">
    <citation type="submission" date="2023-02" db="EMBL/GenBank/DDBJ databases">
        <title>Genome sequence of Paenibacillus kyungheensis KACC 18744.</title>
        <authorList>
            <person name="Kim S."/>
            <person name="Heo J."/>
            <person name="Kwon S.-W."/>
        </authorList>
    </citation>
    <scope>NUCLEOTIDE SEQUENCE [LARGE SCALE GENOMIC DNA]</scope>
    <source>
        <strain evidence="1 2">KACC 18744</strain>
    </source>
</reference>
<dbReference type="EMBL" id="CP117416">
    <property type="protein sequence ID" value="WCT53832.1"/>
    <property type="molecule type" value="Genomic_DNA"/>
</dbReference>
<dbReference type="Proteomes" id="UP001220509">
    <property type="component" value="Chromosome"/>
</dbReference>
<organism evidence="1 2">
    <name type="scientific">Paenibacillus kyungheensis</name>
    <dbReference type="NCBI Taxonomy" id="1452732"/>
    <lineage>
        <taxon>Bacteria</taxon>
        <taxon>Bacillati</taxon>
        <taxon>Bacillota</taxon>
        <taxon>Bacilli</taxon>
        <taxon>Bacillales</taxon>
        <taxon>Paenibacillaceae</taxon>
        <taxon>Paenibacillus</taxon>
    </lineage>
</organism>
<name>A0AAX3LVI0_9BACL</name>
<dbReference type="KEGG" id="pka:PQ456_11465"/>
<dbReference type="RefSeq" id="WP_273612394.1">
    <property type="nucleotide sequence ID" value="NZ_CP117416.1"/>
</dbReference>
<accession>A0AAX3LVI0</accession>
<keyword evidence="2" id="KW-1185">Reference proteome</keyword>
<sequence length="98" mass="11461">MKAFKEDKEALRNELESIKILLERSPNDLQNLYDLSKPLRRLEDFKIYMKKTDKTAYKELGNIVKKGVIEKNSSQISYNLGIIIGFLETRIDIDLKNI</sequence>
<gene>
    <name evidence="1" type="ORF">PQ456_11465</name>
</gene>
<evidence type="ECO:0000313" key="2">
    <source>
        <dbReference type="Proteomes" id="UP001220509"/>
    </source>
</evidence>
<evidence type="ECO:0000313" key="1">
    <source>
        <dbReference type="EMBL" id="WCT53832.1"/>
    </source>
</evidence>
<dbReference type="AlphaFoldDB" id="A0AAX3LVI0"/>
<protein>
    <submittedName>
        <fullName evidence="1">Uncharacterized protein</fullName>
    </submittedName>
</protein>